<sequence>MAAIKMSSNNIFITGYAKLPTGITAQELYTVVAIGLLINRENGTIVDLDCTLVTSTAKRFVRENLVGRKITNYDEIECIFNERYYGCAKKALLFALKICNEKFNEVKAN</sequence>
<accession>A0ABY8EB14</accession>
<name>A0ABY8EB14_9FIRM</name>
<dbReference type="Proteomes" id="UP001222800">
    <property type="component" value="Chromosome"/>
</dbReference>
<evidence type="ECO:0000259" key="1">
    <source>
        <dbReference type="Pfam" id="PF12986"/>
    </source>
</evidence>
<dbReference type="EMBL" id="CP120733">
    <property type="protein sequence ID" value="WFD10115.1"/>
    <property type="molecule type" value="Genomic_DNA"/>
</dbReference>
<dbReference type="Pfam" id="PF12986">
    <property type="entry name" value="DUF3870"/>
    <property type="match status" value="1"/>
</dbReference>
<keyword evidence="3" id="KW-1185">Reference proteome</keyword>
<reference evidence="2 3" key="1">
    <citation type="submission" date="2023-03" db="EMBL/GenBank/DDBJ databases">
        <title>Complete genome sequence of Tepidibacter sp. SWIR-1, isolated from a deep-sea hydrothermal vent.</title>
        <authorList>
            <person name="Li X."/>
        </authorList>
    </citation>
    <scope>NUCLEOTIDE SEQUENCE [LARGE SCALE GENOMIC DNA]</scope>
    <source>
        <strain evidence="2 3">SWIR-1</strain>
    </source>
</reference>
<evidence type="ECO:0000313" key="3">
    <source>
        <dbReference type="Proteomes" id="UP001222800"/>
    </source>
</evidence>
<proteinExistence type="predicted"/>
<feature type="domain" description="DUF3870" evidence="1">
    <location>
        <begin position="12"/>
        <end position="103"/>
    </location>
</feature>
<evidence type="ECO:0000313" key="2">
    <source>
        <dbReference type="EMBL" id="WFD10115.1"/>
    </source>
</evidence>
<organism evidence="2 3">
    <name type="scientific">Tepidibacter hydrothermalis</name>
    <dbReference type="NCBI Taxonomy" id="3036126"/>
    <lineage>
        <taxon>Bacteria</taxon>
        <taxon>Bacillati</taxon>
        <taxon>Bacillota</taxon>
        <taxon>Clostridia</taxon>
        <taxon>Peptostreptococcales</taxon>
        <taxon>Peptostreptococcaceae</taxon>
        <taxon>Tepidibacter</taxon>
    </lineage>
</organism>
<dbReference type="InterPro" id="IPR024617">
    <property type="entry name" value="DUF3870"/>
</dbReference>
<dbReference type="RefSeq" id="WP_277732092.1">
    <property type="nucleotide sequence ID" value="NZ_CP120733.1"/>
</dbReference>
<gene>
    <name evidence="2" type="ORF">P4S50_17415</name>
</gene>
<protein>
    <submittedName>
        <fullName evidence="2">DUF3870 domain-containing protein</fullName>
    </submittedName>
</protein>